<comment type="subunit">
    <text evidence="1">Homodimer.</text>
</comment>
<dbReference type="FunFam" id="1.10.10.60:FF:000141">
    <property type="entry name" value="TetR family transcriptional regulator"/>
    <property type="match status" value="1"/>
</dbReference>
<reference evidence="8" key="1">
    <citation type="submission" date="2023-03" db="EMBL/GenBank/DDBJ databases">
        <title>Draft genome sequence of a Mycolicibacterium mageritense strain H4_3_1 isolated from a hybrid biological-inorganic system reactor.</title>
        <authorList>
            <person name="Feng X."/>
            <person name="Kazama D."/>
            <person name="Sato K."/>
            <person name="Kobayashi H."/>
        </authorList>
    </citation>
    <scope>NUCLEOTIDE SEQUENCE</scope>
    <source>
        <strain evidence="8">H4_3_1</strain>
    </source>
</reference>
<keyword evidence="3" id="KW-0805">Transcription regulation</keyword>
<sequence>MALGRPAHGHDRRRNELIDTAEQLFIEQGIRDTTVDDILRTAGISKGAFYHYFSSKDDLIAASIERLVDGLTQAIQPVVDDPDLSGAEKFRAFFAVKSRYQAAHERYAQLLATLMQSDLCHYRFFVTASRRLAKPFGTILKQGADEGSFRITHPAETAEILISAVGALALNPEAASGTPEQTASYRDALHDMVAKTIGVDPSSFVL</sequence>
<feature type="domain" description="HTH tetR-type" evidence="7">
    <location>
        <begin position="11"/>
        <end position="71"/>
    </location>
</feature>
<keyword evidence="4 6" id="KW-0238">DNA-binding</keyword>
<evidence type="ECO:0000313" key="8">
    <source>
        <dbReference type="EMBL" id="BDY26693.1"/>
    </source>
</evidence>
<evidence type="ECO:0000256" key="5">
    <source>
        <dbReference type="ARBA" id="ARBA00023163"/>
    </source>
</evidence>
<dbReference type="InterPro" id="IPR023772">
    <property type="entry name" value="DNA-bd_HTH_TetR-type_CS"/>
</dbReference>
<evidence type="ECO:0000259" key="7">
    <source>
        <dbReference type="PROSITE" id="PS50977"/>
    </source>
</evidence>
<organism evidence="8 9">
    <name type="scientific">Mycolicibacterium mageritense</name>
    <name type="common">Mycobacterium mageritense</name>
    <dbReference type="NCBI Taxonomy" id="53462"/>
    <lineage>
        <taxon>Bacteria</taxon>
        <taxon>Bacillati</taxon>
        <taxon>Actinomycetota</taxon>
        <taxon>Actinomycetes</taxon>
        <taxon>Mycobacteriales</taxon>
        <taxon>Mycobacteriaceae</taxon>
        <taxon>Mycolicibacterium</taxon>
    </lineage>
</organism>
<dbReference type="InterPro" id="IPR001647">
    <property type="entry name" value="HTH_TetR"/>
</dbReference>
<dbReference type="Gene3D" id="1.10.357.10">
    <property type="entry name" value="Tetracycline Repressor, domain 2"/>
    <property type="match status" value="1"/>
</dbReference>
<evidence type="ECO:0000256" key="1">
    <source>
        <dbReference type="ARBA" id="ARBA00011738"/>
    </source>
</evidence>
<dbReference type="RefSeq" id="WP_286213423.1">
    <property type="nucleotide sequence ID" value="NZ_AP027452.1"/>
</dbReference>
<dbReference type="InterPro" id="IPR050109">
    <property type="entry name" value="HTH-type_TetR-like_transc_reg"/>
</dbReference>
<dbReference type="PANTHER" id="PTHR30055:SF175">
    <property type="entry name" value="HTH-TYPE TRANSCRIPTIONAL REPRESSOR KSTR2"/>
    <property type="match status" value="1"/>
</dbReference>
<dbReference type="AlphaFoldDB" id="A0AAI8TQ73"/>
<dbReference type="InterPro" id="IPR036271">
    <property type="entry name" value="Tet_transcr_reg_TetR-rel_C_sf"/>
</dbReference>
<dbReference type="PROSITE" id="PS01081">
    <property type="entry name" value="HTH_TETR_1"/>
    <property type="match status" value="1"/>
</dbReference>
<keyword evidence="5" id="KW-0804">Transcription</keyword>
<dbReference type="PANTHER" id="PTHR30055">
    <property type="entry name" value="HTH-TYPE TRANSCRIPTIONAL REGULATOR RUTR"/>
    <property type="match status" value="1"/>
</dbReference>
<dbReference type="Pfam" id="PF00440">
    <property type="entry name" value="TetR_N"/>
    <property type="match status" value="1"/>
</dbReference>
<evidence type="ECO:0000256" key="3">
    <source>
        <dbReference type="ARBA" id="ARBA00023015"/>
    </source>
</evidence>
<dbReference type="GO" id="GO:0000976">
    <property type="term" value="F:transcription cis-regulatory region binding"/>
    <property type="evidence" value="ECO:0007669"/>
    <property type="project" value="TreeGrafter"/>
</dbReference>
<dbReference type="GO" id="GO:0003700">
    <property type="term" value="F:DNA-binding transcription factor activity"/>
    <property type="evidence" value="ECO:0007669"/>
    <property type="project" value="TreeGrafter"/>
</dbReference>
<evidence type="ECO:0000313" key="9">
    <source>
        <dbReference type="Proteomes" id="UP001241092"/>
    </source>
</evidence>
<dbReference type="SUPFAM" id="SSF46689">
    <property type="entry name" value="Homeodomain-like"/>
    <property type="match status" value="1"/>
</dbReference>
<dbReference type="InterPro" id="IPR009057">
    <property type="entry name" value="Homeodomain-like_sf"/>
</dbReference>
<evidence type="ECO:0000256" key="6">
    <source>
        <dbReference type="PROSITE-ProRule" id="PRU00335"/>
    </source>
</evidence>
<protein>
    <submittedName>
        <fullName evidence="8">HTH-type transcriptional regulator BetI</fullName>
    </submittedName>
</protein>
<dbReference type="PRINTS" id="PR00455">
    <property type="entry name" value="HTHTETR"/>
</dbReference>
<gene>
    <name evidence="8" type="primary">betI_2</name>
    <name evidence="8" type="ORF">hbim_00608</name>
</gene>
<name>A0AAI8TQ73_MYCME</name>
<accession>A0AAI8TQ73</accession>
<dbReference type="Proteomes" id="UP001241092">
    <property type="component" value="Chromosome"/>
</dbReference>
<evidence type="ECO:0000256" key="4">
    <source>
        <dbReference type="ARBA" id="ARBA00023125"/>
    </source>
</evidence>
<evidence type="ECO:0000256" key="2">
    <source>
        <dbReference type="ARBA" id="ARBA00022491"/>
    </source>
</evidence>
<dbReference type="SUPFAM" id="SSF48498">
    <property type="entry name" value="Tetracyclin repressor-like, C-terminal domain"/>
    <property type="match status" value="1"/>
</dbReference>
<dbReference type="GO" id="GO:0045892">
    <property type="term" value="P:negative regulation of DNA-templated transcription"/>
    <property type="evidence" value="ECO:0007669"/>
    <property type="project" value="UniProtKB-ARBA"/>
</dbReference>
<keyword evidence="2" id="KW-0678">Repressor</keyword>
<dbReference type="PROSITE" id="PS50977">
    <property type="entry name" value="HTH_TETR_2"/>
    <property type="match status" value="1"/>
</dbReference>
<proteinExistence type="predicted"/>
<feature type="DNA-binding region" description="H-T-H motif" evidence="6">
    <location>
        <begin position="34"/>
        <end position="53"/>
    </location>
</feature>
<dbReference type="EMBL" id="AP027452">
    <property type="protein sequence ID" value="BDY26693.1"/>
    <property type="molecule type" value="Genomic_DNA"/>
</dbReference>